<dbReference type="AlphaFoldDB" id="A0AAX6GDG1"/>
<dbReference type="Proteomes" id="UP001140949">
    <property type="component" value="Unassembled WGS sequence"/>
</dbReference>
<evidence type="ECO:0000313" key="2">
    <source>
        <dbReference type="EMBL" id="KAJ6826523.1"/>
    </source>
</evidence>
<proteinExistence type="predicted"/>
<comment type="caution">
    <text evidence="2">The sequence shown here is derived from an EMBL/GenBank/DDBJ whole genome shotgun (WGS) entry which is preliminary data.</text>
</comment>
<gene>
    <name evidence="1" type="ORF">M6B38_147330</name>
    <name evidence="2" type="ORF">M6B38_371830</name>
</gene>
<protein>
    <submittedName>
        <fullName evidence="2">Uncharacterized protein</fullName>
    </submittedName>
</protein>
<organism evidence="2 3">
    <name type="scientific">Iris pallida</name>
    <name type="common">Sweet iris</name>
    <dbReference type="NCBI Taxonomy" id="29817"/>
    <lineage>
        <taxon>Eukaryota</taxon>
        <taxon>Viridiplantae</taxon>
        <taxon>Streptophyta</taxon>
        <taxon>Embryophyta</taxon>
        <taxon>Tracheophyta</taxon>
        <taxon>Spermatophyta</taxon>
        <taxon>Magnoliopsida</taxon>
        <taxon>Liliopsida</taxon>
        <taxon>Asparagales</taxon>
        <taxon>Iridaceae</taxon>
        <taxon>Iridoideae</taxon>
        <taxon>Irideae</taxon>
        <taxon>Iris</taxon>
    </lineage>
</organism>
<reference evidence="2" key="1">
    <citation type="journal article" date="2023" name="GigaByte">
        <title>Genome assembly of the bearded iris, Iris pallida Lam.</title>
        <authorList>
            <person name="Bruccoleri R.E."/>
            <person name="Oakeley E.J."/>
            <person name="Faust A.M.E."/>
            <person name="Altorfer M."/>
            <person name="Dessus-Babus S."/>
            <person name="Burckhardt D."/>
            <person name="Oertli M."/>
            <person name="Naumann U."/>
            <person name="Petersen F."/>
            <person name="Wong J."/>
        </authorList>
    </citation>
    <scope>NUCLEOTIDE SEQUENCE</scope>
    <source>
        <strain evidence="2">GSM-AAB239-AS_SAM_17_03QT</strain>
    </source>
</reference>
<dbReference type="EMBL" id="JANAVB010020945">
    <property type="protein sequence ID" value="KAJ6826523.1"/>
    <property type="molecule type" value="Genomic_DNA"/>
</dbReference>
<name>A0AAX6GDG1_IRIPA</name>
<evidence type="ECO:0000313" key="1">
    <source>
        <dbReference type="EMBL" id="KAJ6813137.1"/>
    </source>
</evidence>
<reference evidence="2" key="2">
    <citation type="submission" date="2023-04" db="EMBL/GenBank/DDBJ databases">
        <authorList>
            <person name="Bruccoleri R.E."/>
            <person name="Oakeley E.J."/>
            <person name="Faust A.-M."/>
            <person name="Dessus-Babus S."/>
            <person name="Altorfer M."/>
            <person name="Burckhardt D."/>
            <person name="Oertli M."/>
            <person name="Naumann U."/>
            <person name="Petersen F."/>
            <person name="Wong J."/>
        </authorList>
    </citation>
    <scope>NUCLEOTIDE SEQUENCE</scope>
    <source>
        <strain evidence="2">GSM-AAB239-AS_SAM_17_03QT</strain>
        <tissue evidence="2">Leaf</tissue>
    </source>
</reference>
<sequence>MSNEKSCEKHDRLPVEGFLRSVNLRRVNRSQGTPERVVVRWVHESDEVALTTEPYLSVGANWMIGPRRLLRPLPLSLLSLRFTLSHQSQH</sequence>
<evidence type="ECO:0000313" key="3">
    <source>
        <dbReference type="Proteomes" id="UP001140949"/>
    </source>
</evidence>
<keyword evidence="3" id="KW-1185">Reference proteome</keyword>
<accession>A0AAX6GDG1</accession>
<dbReference type="EMBL" id="JANAVB010030814">
    <property type="protein sequence ID" value="KAJ6813137.1"/>
    <property type="molecule type" value="Genomic_DNA"/>
</dbReference>